<organism evidence="1 2">
    <name type="scientific">Rhizoclosmatium globosum</name>
    <dbReference type="NCBI Taxonomy" id="329046"/>
    <lineage>
        <taxon>Eukaryota</taxon>
        <taxon>Fungi</taxon>
        <taxon>Fungi incertae sedis</taxon>
        <taxon>Chytridiomycota</taxon>
        <taxon>Chytridiomycota incertae sedis</taxon>
        <taxon>Chytridiomycetes</taxon>
        <taxon>Chytridiales</taxon>
        <taxon>Chytriomycetaceae</taxon>
        <taxon>Rhizoclosmatium</taxon>
    </lineage>
</organism>
<dbReference type="STRING" id="329046.A0A1Y2BTE7"/>
<dbReference type="EMBL" id="MCGO01000047">
    <property type="protein sequence ID" value="ORY38009.1"/>
    <property type="molecule type" value="Genomic_DNA"/>
</dbReference>
<evidence type="ECO:0000313" key="2">
    <source>
        <dbReference type="Proteomes" id="UP000193642"/>
    </source>
</evidence>
<dbReference type="InterPro" id="IPR038781">
    <property type="entry name" value="C365.16-ike"/>
</dbReference>
<proteinExistence type="predicted"/>
<dbReference type="AlphaFoldDB" id="A0A1Y2BTE7"/>
<gene>
    <name evidence="1" type="ORF">BCR33DRAFT_700857</name>
</gene>
<keyword evidence="2" id="KW-1185">Reference proteome</keyword>
<sequence>MSTAAQRELDARHLSSSRVLYSTLAADIVAAAATAGVTSPIVAVIDRSIIANFSGKQTLIKGLGEGFMTLLTNPLFHFRQPSVLAVFTVYSLTYAATNVTDTFSKKLSYDPAAPKFIASSVTNTGLTIWKDSLLTRWFGQGTPRPVALKSYMCFGFRDSLTMAAAFTFPPMLSGYLQTQGVKKEGADIACQLLLPCAFQFVTTPVHLLGLDYYNRPDHVAAGGSIGRVRAIGKEYLPSVFARMGRILPAFGFGGVINQRVRRSVSETLAAQ</sequence>
<reference evidence="1 2" key="1">
    <citation type="submission" date="2016-07" db="EMBL/GenBank/DDBJ databases">
        <title>Pervasive Adenine N6-methylation of Active Genes in Fungi.</title>
        <authorList>
            <consortium name="DOE Joint Genome Institute"/>
            <person name="Mondo S.J."/>
            <person name="Dannebaum R.O."/>
            <person name="Kuo R.C."/>
            <person name="Labutti K."/>
            <person name="Haridas S."/>
            <person name="Kuo A."/>
            <person name="Salamov A."/>
            <person name="Ahrendt S.R."/>
            <person name="Lipzen A."/>
            <person name="Sullivan W."/>
            <person name="Andreopoulos W.B."/>
            <person name="Clum A."/>
            <person name="Lindquist E."/>
            <person name="Daum C."/>
            <person name="Ramamoorthy G.K."/>
            <person name="Gryganskyi A."/>
            <person name="Culley D."/>
            <person name="Magnuson J.K."/>
            <person name="James T.Y."/>
            <person name="O'Malley M.A."/>
            <person name="Stajich J.E."/>
            <person name="Spatafora J.W."/>
            <person name="Visel A."/>
            <person name="Grigoriev I.V."/>
        </authorList>
    </citation>
    <scope>NUCLEOTIDE SEQUENCE [LARGE SCALE GENOMIC DNA]</scope>
    <source>
        <strain evidence="1 2">JEL800</strain>
    </source>
</reference>
<protein>
    <recommendedName>
        <fullName evidence="3">Sequence orphan</fullName>
    </recommendedName>
</protein>
<dbReference type="OrthoDB" id="275936at2759"/>
<dbReference type="PANTHER" id="PTHR37845">
    <property type="entry name" value="SEQUENCE ORPHAN"/>
    <property type="match status" value="1"/>
</dbReference>
<evidence type="ECO:0008006" key="3">
    <source>
        <dbReference type="Google" id="ProtNLM"/>
    </source>
</evidence>
<comment type="caution">
    <text evidence="1">The sequence shown here is derived from an EMBL/GenBank/DDBJ whole genome shotgun (WGS) entry which is preliminary data.</text>
</comment>
<name>A0A1Y2BTE7_9FUNG</name>
<dbReference type="Proteomes" id="UP000193642">
    <property type="component" value="Unassembled WGS sequence"/>
</dbReference>
<accession>A0A1Y2BTE7</accession>
<dbReference type="PANTHER" id="PTHR37845:SF1">
    <property type="entry name" value="SEQUENCE ORPHAN"/>
    <property type="match status" value="1"/>
</dbReference>
<evidence type="ECO:0000313" key="1">
    <source>
        <dbReference type="EMBL" id="ORY38009.1"/>
    </source>
</evidence>
<dbReference type="GO" id="GO:0005739">
    <property type="term" value="C:mitochondrion"/>
    <property type="evidence" value="ECO:0007669"/>
    <property type="project" value="TreeGrafter"/>
</dbReference>